<dbReference type="InterPro" id="IPR012337">
    <property type="entry name" value="RNaseH-like_sf"/>
</dbReference>
<dbReference type="GO" id="GO:0046872">
    <property type="term" value="F:metal ion binding"/>
    <property type="evidence" value="ECO:0007669"/>
    <property type="project" value="UniProtKB-KW"/>
</dbReference>
<evidence type="ECO:0000256" key="2">
    <source>
        <dbReference type="ARBA" id="ARBA00001946"/>
    </source>
</evidence>
<dbReference type="STRING" id="1802407.A3I40_03490"/>
<organism evidence="15 16">
    <name type="scientific">Candidatus Uhrbacteria bacterium RIFCSPLOWO2_02_FULL_48_12</name>
    <dbReference type="NCBI Taxonomy" id="1802407"/>
    <lineage>
        <taxon>Bacteria</taxon>
        <taxon>Candidatus Uhriibacteriota</taxon>
    </lineage>
</organism>
<evidence type="ECO:0000256" key="3">
    <source>
        <dbReference type="ARBA" id="ARBA00004065"/>
    </source>
</evidence>
<evidence type="ECO:0000313" key="15">
    <source>
        <dbReference type="EMBL" id="OGL87488.1"/>
    </source>
</evidence>
<keyword evidence="6" id="KW-0963">Cytoplasm</keyword>
<feature type="binding site" evidence="12">
    <location>
        <position position="119"/>
    </location>
    <ligand>
        <name>a divalent metal cation</name>
        <dbReference type="ChEBI" id="CHEBI:60240"/>
    </ligand>
</feature>
<evidence type="ECO:0000259" key="14">
    <source>
        <dbReference type="PROSITE" id="PS51975"/>
    </source>
</evidence>
<keyword evidence="7 12" id="KW-0540">Nuclease</keyword>
<dbReference type="PROSITE" id="PS51975">
    <property type="entry name" value="RNASE_H_2"/>
    <property type="match status" value="1"/>
</dbReference>
<comment type="subcellular location">
    <subcellularLocation>
        <location evidence="4">Cytoplasm</location>
    </subcellularLocation>
</comment>
<dbReference type="InterPro" id="IPR022898">
    <property type="entry name" value="RNase_HII"/>
</dbReference>
<dbReference type="Proteomes" id="UP000178723">
    <property type="component" value="Unassembled WGS sequence"/>
</dbReference>
<sequence>MHKVRHEFRRVESYRHRQGYELIAGLDEVGRGAWAGPLVAAALILKPYCKLPDLRDSKHVTPLARARWAKRIIARAISFSYGLVSEKEIDRIGISEANNLAFRRAVSGLCPSADYVLADYFSVGGCACPVEGVRDGDKCVRIIAAASIIAKVYRDAILTAAERRFPGYGFREHKGYGTAAHRRAIKKFGLSSYHRKSFTIS</sequence>
<evidence type="ECO:0000313" key="16">
    <source>
        <dbReference type="Proteomes" id="UP000178723"/>
    </source>
</evidence>
<dbReference type="InterPro" id="IPR036397">
    <property type="entry name" value="RNaseH_sf"/>
</dbReference>
<comment type="cofactor">
    <cofactor evidence="2">
        <name>Mg(2+)</name>
        <dbReference type="ChEBI" id="CHEBI:18420"/>
    </cofactor>
</comment>
<comment type="similarity">
    <text evidence="5 13">Belongs to the RNase HII family.</text>
</comment>
<feature type="binding site" evidence="12">
    <location>
        <position position="28"/>
    </location>
    <ligand>
        <name>a divalent metal cation</name>
        <dbReference type="ChEBI" id="CHEBI:60240"/>
    </ligand>
</feature>
<protein>
    <recommendedName>
        <fullName evidence="13">Ribonuclease</fullName>
        <ecNumber evidence="13">3.1.26.4</ecNumber>
    </recommendedName>
</protein>
<dbReference type="AlphaFoldDB" id="A0A1F7VBH8"/>
<evidence type="ECO:0000256" key="5">
    <source>
        <dbReference type="ARBA" id="ARBA00007383"/>
    </source>
</evidence>
<evidence type="ECO:0000256" key="4">
    <source>
        <dbReference type="ARBA" id="ARBA00004496"/>
    </source>
</evidence>
<dbReference type="GO" id="GO:0006298">
    <property type="term" value="P:mismatch repair"/>
    <property type="evidence" value="ECO:0007669"/>
    <property type="project" value="TreeGrafter"/>
</dbReference>
<reference evidence="15 16" key="1">
    <citation type="journal article" date="2016" name="Nat. Commun.">
        <title>Thousands of microbial genomes shed light on interconnected biogeochemical processes in an aquifer system.</title>
        <authorList>
            <person name="Anantharaman K."/>
            <person name="Brown C.T."/>
            <person name="Hug L.A."/>
            <person name="Sharon I."/>
            <person name="Castelle C.J."/>
            <person name="Probst A.J."/>
            <person name="Thomas B.C."/>
            <person name="Singh A."/>
            <person name="Wilkins M.J."/>
            <person name="Karaoz U."/>
            <person name="Brodie E.L."/>
            <person name="Williams K.H."/>
            <person name="Hubbard S.S."/>
            <person name="Banfield J.F."/>
        </authorList>
    </citation>
    <scope>NUCLEOTIDE SEQUENCE [LARGE SCALE GENOMIC DNA]</scope>
</reference>
<dbReference type="GO" id="GO:0003723">
    <property type="term" value="F:RNA binding"/>
    <property type="evidence" value="ECO:0007669"/>
    <property type="project" value="UniProtKB-UniRule"/>
</dbReference>
<evidence type="ECO:0000256" key="13">
    <source>
        <dbReference type="RuleBase" id="RU003515"/>
    </source>
</evidence>
<comment type="function">
    <text evidence="3 13">Endonuclease that specifically degrades the RNA of RNA-DNA hybrids.</text>
</comment>
<keyword evidence="9 12" id="KW-0255">Endonuclease</keyword>
<dbReference type="PANTHER" id="PTHR10954">
    <property type="entry name" value="RIBONUCLEASE H2 SUBUNIT A"/>
    <property type="match status" value="1"/>
</dbReference>
<accession>A0A1F7VBH8</accession>
<dbReference type="Pfam" id="PF01351">
    <property type="entry name" value="RNase_HII"/>
    <property type="match status" value="1"/>
</dbReference>
<evidence type="ECO:0000256" key="11">
    <source>
        <dbReference type="ARBA" id="ARBA00023211"/>
    </source>
</evidence>
<comment type="catalytic activity">
    <reaction evidence="1 12 13">
        <text>Endonucleolytic cleavage to 5'-phosphomonoester.</text>
        <dbReference type="EC" id="3.1.26.4"/>
    </reaction>
</comment>
<comment type="caution">
    <text evidence="15">The sequence shown here is derived from an EMBL/GenBank/DDBJ whole genome shotgun (WGS) entry which is preliminary data.</text>
</comment>
<dbReference type="InterPro" id="IPR024567">
    <property type="entry name" value="RNase_HII/HIII_dom"/>
</dbReference>
<keyword evidence="8 12" id="KW-0479">Metal-binding</keyword>
<dbReference type="GO" id="GO:0043137">
    <property type="term" value="P:DNA replication, removal of RNA primer"/>
    <property type="evidence" value="ECO:0007669"/>
    <property type="project" value="TreeGrafter"/>
</dbReference>
<dbReference type="Gene3D" id="3.30.420.10">
    <property type="entry name" value="Ribonuclease H-like superfamily/Ribonuclease H"/>
    <property type="match status" value="1"/>
</dbReference>
<dbReference type="GO" id="GO:0004523">
    <property type="term" value="F:RNA-DNA hybrid ribonuclease activity"/>
    <property type="evidence" value="ECO:0007669"/>
    <property type="project" value="UniProtKB-UniRule"/>
</dbReference>
<name>A0A1F7VBH8_9BACT</name>
<evidence type="ECO:0000256" key="6">
    <source>
        <dbReference type="ARBA" id="ARBA00022490"/>
    </source>
</evidence>
<keyword evidence="11" id="KW-0464">Manganese</keyword>
<evidence type="ECO:0000256" key="9">
    <source>
        <dbReference type="ARBA" id="ARBA00022759"/>
    </source>
</evidence>
<comment type="cofactor">
    <cofactor evidence="12">
        <name>Mn(2+)</name>
        <dbReference type="ChEBI" id="CHEBI:29035"/>
    </cofactor>
    <cofactor evidence="12">
        <name>Mg(2+)</name>
        <dbReference type="ChEBI" id="CHEBI:18420"/>
    </cofactor>
    <text evidence="12">Manganese or magnesium. Binds 1 divalent metal ion per monomer in the absence of substrate. May bind a second metal ion after substrate binding.</text>
</comment>
<dbReference type="NCBIfam" id="NF000595">
    <property type="entry name" value="PRK00015.1-3"/>
    <property type="match status" value="1"/>
</dbReference>
<gene>
    <name evidence="15" type="ORF">A3I40_03490</name>
</gene>
<dbReference type="PANTHER" id="PTHR10954:SF18">
    <property type="entry name" value="RIBONUCLEASE HII"/>
    <property type="match status" value="1"/>
</dbReference>
<dbReference type="GO" id="GO:0005737">
    <property type="term" value="C:cytoplasm"/>
    <property type="evidence" value="ECO:0007669"/>
    <property type="project" value="UniProtKB-SubCell"/>
</dbReference>
<dbReference type="EMBL" id="MGEP01000006">
    <property type="protein sequence ID" value="OGL87488.1"/>
    <property type="molecule type" value="Genomic_DNA"/>
</dbReference>
<evidence type="ECO:0000256" key="12">
    <source>
        <dbReference type="PROSITE-ProRule" id="PRU01319"/>
    </source>
</evidence>
<feature type="binding site" evidence="12">
    <location>
        <position position="27"/>
    </location>
    <ligand>
        <name>a divalent metal cation</name>
        <dbReference type="ChEBI" id="CHEBI:60240"/>
    </ligand>
</feature>
<evidence type="ECO:0000256" key="10">
    <source>
        <dbReference type="ARBA" id="ARBA00022801"/>
    </source>
</evidence>
<proteinExistence type="inferred from homology"/>
<evidence type="ECO:0000256" key="8">
    <source>
        <dbReference type="ARBA" id="ARBA00022723"/>
    </source>
</evidence>
<dbReference type="InterPro" id="IPR001352">
    <property type="entry name" value="RNase_HII/HIII"/>
</dbReference>
<evidence type="ECO:0000256" key="7">
    <source>
        <dbReference type="ARBA" id="ARBA00022722"/>
    </source>
</evidence>
<dbReference type="SUPFAM" id="SSF53098">
    <property type="entry name" value="Ribonuclease H-like"/>
    <property type="match status" value="1"/>
</dbReference>
<keyword evidence="10 12" id="KW-0378">Hydrolase</keyword>
<evidence type="ECO:0000256" key="1">
    <source>
        <dbReference type="ARBA" id="ARBA00000077"/>
    </source>
</evidence>
<feature type="domain" description="RNase H type-2" evidence="14">
    <location>
        <begin position="21"/>
        <end position="201"/>
    </location>
</feature>
<dbReference type="EC" id="3.1.26.4" evidence="13"/>
<dbReference type="CDD" id="cd07182">
    <property type="entry name" value="RNase_HII_bacteria_HII_like"/>
    <property type="match status" value="1"/>
</dbReference>
<dbReference type="GO" id="GO:0032299">
    <property type="term" value="C:ribonuclease H2 complex"/>
    <property type="evidence" value="ECO:0007669"/>
    <property type="project" value="TreeGrafter"/>
</dbReference>